<dbReference type="SMART" id="SM00182">
    <property type="entry name" value="CULLIN"/>
    <property type="match status" value="1"/>
</dbReference>
<dbReference type="InterPro" id="IPR036388">
    <property type="entry name" value="WH-like_DNA-bd_sf"/>
</dbReference>
<proteinExistence type="inferred from homology"/>
<evidence type="ECO:0000256" key="4">
    <source>
        <dbReference type="RuleBase" id="RU003829"/>
    </source>
</evidence>
<dbReference type="InterPro" id="IPR036317">
    <property type="entry name" value="Cullin_homology_sf"/>
</dbReference>
<feature type="domain" description="Cullin family profile" evidence="5">
    <location>
        <begin position="165"/>
        <end position="352"/>
    </location>
</feature>
<dbReference type="Gene3D" id="1.20.1310.10">
    <property type="entry name" value="Cullin Repeats"/>
    <property type="match status" value="3"/>
</dbReference>
<dbReference type="PROSITE" id="PS50069">
    <property type="entry name" value="CULLIN_2"/>
    <property type="match status" value="1"/>
</dbReference>
<dbReference type="InterPro" id="IPR016158">
    <property type="entry name" value="Cullin_homology"/>
</dbReference>
<dbReference type="InterPro" id="IPR016159">
    <property type="entry name" value="Cullin_repeat-like_dom_sf"/>
</dbReference>
<dbReference type="Pfam" id="PF26557">
    <property type="entry name" value="Cullin_AB"/>
    <property type="match status" value="1"/>
</dbReference>
<name>A0ABV0NVQ6_9TELE</name>
<dbReference type="InterPro" id="IPR001373">
    <property type="entry name" value="Cullin_N"/>
</dbReference>
<dbReference type="SUPFAM" id="SSF75632">
    <property type="entry name" value="Cullin homology domain"/>
    <property type="match status" value="1"/>
</dbReference>
<gene>
    <name evidence="6" type="primary">CUL3_2</name>
    <name evidence="6" type="ORF">GOODEAATRI_017390</name>
</gene>
<dbReference type="EMBL" id="JAHRIO010051387">
    <property type="protein sequence ID" value="MEQ2175380.1"/>
    <property type="molecule type" value="Genomic_DNA"/>
</dbReference>
<comment type="similarity">
    <text evidence="1 3 4">Belongs to the cullin family.</text>
</comment>
<dbReference type="Pfam" id="PF00888">
    <property type="entry name" value="Cullin"/>
    <property type="match status" value="2"/>
</dbReference>
<evidence type="ECO:0000259" key="5">
    <source>
        <dbReference type="PROSITE" id="PS50069"/>
    </source>
</evidence>
<evidence type="ECO:0000256" key="1">
    <source>
        <dbReference type="ARBA" id="ARBA00006019"/>
    </source>
</evidence>
<evidence type="ECO:0000256" key="3">
    <source>
        <dbReference type="PROSITE-ProRule" id="PRU00330"/>
    </source>
</evidence>
<accession>A0ABV0NVQ6</accession>
<reference evidence="6 7" key="1">
    <citation type="submission" date="2021-06" db="EMBL/GenBank/DDBJ databases">
        <authorList>
            <person name="Palmer J.M."/>
        </authorList>
    </citation>
    <scope>NUCLEOTIDE SEQUENCE [LARGE SCALE GENOMIC DNA]</scope>
    <source>
        <strain evidence="6 7">GA_2019</strain>
        <tissue evidence="6">Muscle</tissue>
    </source>
</reference>
<dbReference type="SUPFAM" id="SSF74788">
    <property type="entry name" value="Cullin repeat-like"/>
    <property type="match status" value="1"/>
</dbReference>
<evidence type="ECO:0000313" key="6">
    <source>
        <dbReference type="EMBL" id="MEQ2175380.1"/>
    </source>
</evidence>
<dbReference type="Gene3D" id="1.10.10.10">
    <property type="entry name" value="Winged helix-like DNA-binding domain superfamily/Winged helix DNA-binding domain"/>
    <property type="match status" value="1"/>
</dbReference>
<sequence>MESQKFLAENSASVYIKKVEARINEEIERVMHCLDKSTEEPIVKVVERELISKHMKTIVEMENSGLVHMLKNGKTDDLACMYKLFSRVPNGLKTMCECMSSYLREQGKALVSEEGEGKNPVDYIQGLLDLKSRFDRFLQESFNNDRLFKQTIAGDFEYFLNLNSRSPEYLSLFIDDKLKKGVKGVKQEVESILDKAMVLFRFMQEKDVFERYYKQHLARRLLTNKSVSDDSEKNMISKLKLNAYKGMQSGSRNICFCVIVILFSIVQTECGCQFTSKLEGMFRDMSISNTTMDEFRQHLQTTGVRTHHMLQLKFQLEKFQIPVSGMLEWFCNDTKLTVYIMQEIQQETDIPERELVRALQSLACGKPTQRVLTKEPKSKEIENGHVFTVNDQFTSKLHRVKIQTGIQFTMFIAAVRKT</sequence>
<dbReference type="Proteomes" id="UP001476798">
    <property type="component" value="Unassembled WGS sequence"/>
</dbReference>
<dbReference type="InterPro" id="IPR045093">
    <property type="entry name" value="Cullin"/>
</dbReference>
<dbReference type="PANTHER" id="PTHR11932">
    <property type="entry name" value="CULLIN"/>
    <property type="match status" value="1"/>
</dbReference>
<organism evidence="6 7">
    <name type="scientific">Goodea atripinnis</name>
    <dbReference type="NCBI Taxonomy" id="208336"/>
    <lineage>
        <taxon>Eukaryota</taxon>
        <taxon>Metazoa</taxon>
        <taxon>Chordata</taxon>
        <taxon>Craniata</taxon>
        <taxon>Vertebrata</taxon>
        <taxon>Euteleostomi</taxon>
        <taxon>Actinopterygii</taxon>
        <taxon>Neopterygii</taxon>
        <taxon>Teleostei</taxon>
        <taxon>Neoteleostei</taxon>
        <taxon>Acanthomorphata</taxon>
        <taxon>Ovalentaria</taxon>
        <taxon>Atherinomorphae</taxon>
        <taxon>Cyprinodontiformes</taxon>
        <taxon>Goodeidae</taxon>
        <taxon>Goodea</taxon>
    </lineage>
</organism>
<dbReference type="InterPro" id="IPR059120">
    <property type="entry name" value="Cullin-like_AB"/>
</dbReference>
<evidence type="ECO:0000313" key="7">
    <source>
        <dbReference type="Proteomes" id="UP001476798"/>
    </source>
</evidence>
<keyword evidence="7" id="KW-1185">Reference proteome</keyword>
<protein>
    <submittedName>
        <fullName evidence="6">Cullin-3</fullName>
    </submittedName>
</protein>
<keyword evidence="2" id="KW-0832">Ubl conjugation</keyword>
<evidence type="ECO:0000256" key="2">
    <source>
        <dbReference type="ARBA" id="ARBA00022843"/>
    </source>
</evidence>
<comment type="caution">
    <text evidence="6">The sequence shown here is derived from an EMBL/GenBank/DDBJ whole genome shotgun (WGS) entry which is preliminary data.</text>
</comment>